<gene>
    <name evidence="1" type="ORF">HPB49_024221</name>
</gene>
<comment type="caution">
    <text evidence="1">The sequence shown here is derived from an EMBL/GenBank/DDBJ whole genome shotgun (WGS) entry which is preliminary data.</text>
</comment>
<proteinExistence type="predicted"/>
<dbReference type="EMBL" id="CM023473">
    <property type="protein sequence ID" value="KAH7955034.1"/>
    <property type="molecule type" value="Genomic_DNA"/>
</dbReference>
<evidence type="ECO:0000313" key="2">
    <source>
        <dbReference type="Proteomes" id="UP000821865"/>
    </source>
</evidence>
<reference evidence="1" key="1">
    <citation type="submission" date="2020-05" db="EMBL/GenBank/DDBJ databases">
        <title>Large-scale comparative analyses of tick genomes elucidate their genetic diversity and vector capacities.</title>
        <authorList>
            <person name="Jia N."/>
            <person name="Wang J."/>
            <person name="Shi W."/>
            <person name="Du L."/>
            <person name="Sun Y."/>
            <person name="Zhan W."/>
            <person name="Jiang J."/>
            <person name="Wang Q."/>
            <person name="Zhang B."/>
            <person name="Ji P."/>
            <person name="Sakyi L.B."/>
            <person name="Cui X."/>
            <person name="Yuan T."/>
            <person name="Jiang B."/>
            <person name="Yang W."/>
            <person name="Lam T.T.-Y."/>
            <person name="Chang Q."/>
            <person name="Ding S."/>
            <person name="Wang X."/>
            <person name="Zhu J."/>
            <person name="Ruan X."/>
            <person name="Zhao L."/>
            <person name="Wei J."/>
            <person name="Que T."/>
            <person name="Du C."/>
            <person name="Cheng J."/>
            <person name="Dai P."/>
            <person name="Han X."/>
            <person name="Huang E."/>
            <person name="Gao Y."/>
            <person name="Liu J."/>
            <person name="Shao H."/>
            <person name="Ye R."/>
            <person name="Li L."/>
            <person name="Wei W."/>
            <person name="Wang X."/>
            <person name="Wang C."/>
            <person name="Yang T."/>
            <person name="Huo Q."/>
            <person name="Li W."/>
            <person name="Guo W."/>
            <person name="Chen H."/>
            <person name="Zhou L."/>
            <person name="Ni X."/>
            <person name="Tian J."/>
            <person name="Zhou Y."/>
            <person name="Sheng Y."/>
            <person name="Liu T."/>
            <person name="Pan Y."/>
            <person name="Xia L."/>
            <person name="Li J."/>
            <person name="Zhao F."/>
            <person name="Cao W."/>
        </authorList>
    </citation>
    <scope>NUCLEOTIDE SEQUENCE</scope>
    <source>
        <strain evidence="1">Dsil-2018</strain>
    </source>
</reference>
<name>A0ACB8D0Z3_DERSI</name>
<protein>
    <submittedName>
        <fullName evidence="1">Uncharacterized protein</fullName>
    </submittedName>
</protein>
<accession>A0ACB8D0Z3</accession>
<evidence type="ECO:0000313" key="1">
    <source>
        <dbReference type="EMBL" id="KAH7955034.1"/>
    </source>
</evidence>
<organism evidence="1 2">
    <name type="scientific">Dermacentor silvarum</name>
    <name type="common">Tick</name>
    <dbReference type="NCBI Taxonomy" id="543639"/>
    <lineage>
        <taxon>Eukaryota</taxon>
        <taxon>Metazoa</taxon>
        <taxon>Ecdysozoa</taxon>
        <taxon>Arthropoda</taxon>
        <taxon>Chelicerata</taxon>
        <taxon>Arachnida</taxon>
        <taxon>Acari</taxon>
        <taxon>Parasitiformes</taxon>
        <taxon>Ixodida</taxon>
        <taxon>Ixodoidea</taxon>
        <taxon>Ixodidae</taxon>
        <taxon>Rhipicephalinae</taxon>
        <taxon>Dermacentor</taxon>
    </lineage>
</organism>
<dbReference type="Proteomes" id="UP000821865">
    <property type="component" value="Chromosome 4"/>
</dbReference>
<sequence length="343" mass="37843">MPAKDFMVVCRPKNSDLSVVRPRELECAMRAALKLTSVTAAEEDLVRVNETNNMMTPPCRQQSSEDKSQDGKEEQRSRPREQSSSGARGGNKSRDRSGSFPPLPGAGCGKVGGRGSSHKRSANSTNDTTKKGERGYGSGESGVGQEAAAGKRVAETSTADTPQLLVKVTSLKTDVTILADRVGKLEDRQDRLEARVGRIEARLDKIKERFHTFTNEFPAFKTQAHKAALGLSNNPSTERLMRLGVNTTLEELREAHLLMQLDRLSKTKSGRDILKRIGIGVEAPAGDMKTQMRWELHKILYIEPLPKNVHPIHHEEGKKARATALHAEYEKYNGAVYVDVAVY</sequence>
<keyword evidence="2" id="KW-1185">Reference proteome</keyword>